<evidence type="ECO:0000313" key="2">
    <source>
        <dbReference type="EMBL" id="TGE75935.1"/>
    </source>
</evidence>
<feature type="transmembrane region" description="Helical" evidence="1">
    <location>
        <begin position="23"/>
        <end position="51"/>
    </location>
</feature>
<reference evidence="2 3" key="1">
    <citation type="submission" date="2018-03" db="EMBL/GenBank/DDBJ databases">
        <title>Genome sequencing of Weissella confusa isolates.</title>
        <authorList>
            <person name="Kajala I."/>
            <person name="Baruah R."/>
            <person name="Bergsveinson J."/>
            <person name="Juvonen R."/>
            <person name="Ziola B."/>
        </authorList>
    </citation>
    <scope>NUCLEOTIDE SEQUENCE [LARGE SCALE GENOMIC DNA]</scope>
    <source>
        <strain evidence="2 3">VTT E-062653</strain>
    </source>
</reference>
<dbReference type="RefSeq" id="WP_135517905.1">
    <property type="nucleotide sequence ID" value="NZ_PVSN01000003.1"/>
</dbReference>
<keyword evidence="1" id="KW-0812">Transmembrane</keyword>
<gene>
    <name evidence="2" type="ORF">C6P11_00275</name>
</gene>
<comment type="caution">
    <text evidence="2">The sequence shown here is derived from an EMBL/GenBank/DDBJ whole genome shotgun (WGS) entry which is preliminary data.</text>
</comment>
<sequence length="60" mass="7034">MTKQEYNVRWLQLSVTMILRELVVIYGTTFLMLLMSRLLGLQLGLVLRVVVSFAREIFMV</sequence>
<accession>A0A4Z0S8K0</accession>
<organism evidence="2 3">
    <name type="scientific">Weissella confusa</name>
    <name type="common">Lactobacillus confusus</name>
    <dbReference type="NCBI Taxonomy" id="1583"/>
    <lineage>
        <taxon>Bacteria</taxon>
        <taxon>Bacillati</taxon>
        <taxon>Bacillota</taxon>
        <taxon>Bacilli</taxon>
        <taxon>Lactobacillales</taxon>
        <taxon>Lactobacillaceae</taxon>
        <taxon>Weissella</taxon>
    </lineage>
</organism>
<proteinExistence type="predicted"/>
<keyword evidence="1" id="KW-1133">Transmembrane helix</keyword>
<dbReference type="EMBL" id="PVSN01000003">
    <property type="protein sequence ID" value="TGE75935.1"/>
    <property type="molecule type" value="Genomic_DNA"/>
</dbReference>
<evidence type="ECO:0000256" key="1">
    <source>
        <dbReference type="SAM" id="Phobius"/>
    </source>
</evidence>
<evidence type="ECO:0000313" key="3">
    <source>
        <dbReference type="Proteomes" id="UP000297646"/>
    </source>
</evidence>
<name>A0A4Z0S8K0_WEICO</name>
<protein>
    <submittedName>
        <fullName evidence="2">Uncharacterized protein</fullName>
    </submittedName>
</protein>
<dbReference type="Proteomes" id="UP000297646">
    <property type="component" value="Unassembled WGS sequence"/>
</dbReference>
<keyword evidence="1" id="KW-0472">Membrane</keyword>
<dbReference type="AlphaFoldDB" id="A0A4Z0S8K0"/>